<keyword evidence="4" id="KW-0175">Coiled coil</keyword>
<evidence type="ECO:0000259" key="5">
    <source>
        <dbReference type="PROSITE" id="PS50089"/>
    </source>
</evidence>
<organism evidence="6">
    <name type="scientific">Bracon brevicornis</name>
    <dbReference type="NCBI Taxonomy" id="1563983"/>
    <lineage>
        <taxon>Eukaryota</taxon>
        <taxon>Metazoa</taxon>
        <taxon>Ecdysozoa</taxon>
        <taxon>Arthropoda</taxon>
        <taxon>Hexapoda</taxon>
        <taxon>Insecta</taxon>
        <taxon>Pterygota</taxon>
        <taxon>Neoptera</taxon>
        <taxon>Endopterygota</taxon>
        <taxon>Hymenoptera</taxon>
        <taxon>Apocrita</taxon>
        <taxon>Ichneumonoidea</taxon>
        <taxon>Braconidae</taxon>
        <taxon>Braconinae</taxon>
        <taxon>Bracon</taxon>
    </lineage>
</organism>
<sequence length="384" mass="42796">MTVCSLCHADVFEDSVCMDSTCKHVFHASCLAKEFKLSPKLTAAAIPKICPCCSSSELSANLPQVVIDRLVCLEYTCSTLTHDLRTLTGTVQQLSNSFKSLSSNLPPITEFTPKPISSTKKIQSSLSELLCKVNTVENGLEYNATRINDLELRLKECQQKVSAAETSVLDDELSTPPIAEPTGKQDSWMDKFRDELRDVSCRAENAEIASEYNGGRIDDLNVRSLRMESAQLASHLILSGVPEMEGENLTDFLQATCCHIGAEISTGAFLSVERMGKLSSERSRPFLVKCASPAVVDTIINAKKRFGCLHAKQLPGSWAQDFKIYINRRRPSLLYKLRDALLEQKKSLSPRSVWFGDFWLFVRLPDVSRPLKIYSMKDVQSLGW</sequence>
<dbReference type="EMBL" id="CADCXW020000158">
    <property type="protein sequence ID" value="CAD1565263.1"/>
    <property type="molecule type" value="Genomic_DNA"/>
</dbReference>
<keyword evidence="1 3" id="KW-0863">Zinc-finger</keyword>
<evidence type="ECO:0000313" key="6">
    <source>
        <dbReference type="EMBL" id="CAD1565263.1"/>
    </source>
</evidence>
<keyword evidence="1 3" id="KW-0479">Metal-binding</keyword>
<gene>
    <name evidence="6" type="ORF">BBRV_LOCUS83425</name>
</gene>
<dbReference type="PROSITE" id="PS50089">
    <property type="entry name" value="ZF_RING_2"/>
    <property type="match status" value="1"/>
</dbReference>
<dbReference type="AlphaFoldDB" id="A0A6V7KMV1"/>
<name>A0A6V7KMV1_9HYME</name>
<reference evidence="6" key="1">
    <citation type="submission" date="2020-07" db="EMBL/GenBank/DDBJ databases">
        <authorList>
            <person name="Ferguson B K."/>
        </authorList>
    </citation>
    <scope>NUCLEOTIDE SEQUENCE</scope>
    <source>
        <strain evidence="6">L06</strain>
    </source>
</reference>
<feature type="domain" description="RING-type" evidence="5">
    <location>
        <begin position="4"/>
        <end position="54"/>
    </location>
</feature>
<protein>
    <recommendedName>
        <fullName evidence="5">RING-type domain-containing protein</fullName>
    </recommendedName>
</protein>
<dbReference type="CDD" id="cd16448">
    <property type="entry name" value="RING-H2"/>
    <property type="match status" value="1"/>
</dbReference>
<dbReference type="SUPFAM" id="SSF57850">
    <property type="entry name" value="RING/U-box"/>
    <property type="match status" value="1"/>
</dbReference>
<evidence type="ECO:0000256" key="4">
    <source>
        <dbReference type="SAM" id="Coils"/>
    </source>
</evidence>
<evidence type="ECO:0000256" key="2">
    <source>
        <dbReference type="ARBA" id="ARBA00022833"/>
    </source>
</evidence>
<dbReference type="GO" id="GO:0008270">
    <property type="term" value="F:zinc ion binding"/>
    <property type="evidence" value="ECO:0007669"/>
    <property type="project" value="UniProtKB-KW"/>
</dbReference>
<proteinExistence type="predicted"/>
<evidence type="ECO:0000256" key="3">
    <source>
        <dbReference type="PROSITE-ProRule" id="PRU00175"/>
    </source>
</evidence>
<accession>A0A6V7KMV1</accession>
<evidence type="ECO:0000256" key="1">
    <source>
        <dbReference type="ARBA" id="ARBA00022771"/>
    </source>
</evidence>
<dbReference type="InterPro" id="IPR001841">
    <property type="entry name" value="Znf_RING"/>
</dbReference>
<feature type="coiled-coil region" evidence="4">
    <location>
        <begin position="147"/>
        <end position="209"/>
    </location>
</feature>
<keyword evidence="2" id="KW-0862">Zinc</keyword>